<proteinExistence type="predicted"/>
<dbReference type="EMBL" id="JWZT01002990">
    <property type="protein sequence ID" value="KII68034.1"/>
    <property type="molecule type" value="Genomic_DNA"/>
</dbReference>
<accession>A0A0C2IRH4</accession>
<dbReference type="AlphaFoldDB" id="A0A0C2IRH4"/>
<reference evidence="1 2" key="1">
    <citation type="journal article" date="2014" name="Genome Biol. Evol.">
        <title>The genome of the myxosporean Thelohanellus kitauei shows adaptations to nutrient acquisition within its fish host.</title>
        <authorList>
            <person name="Yang Y."/>
            <person name="Xiong J."/>
            <person name="Zhou Z."/>
            <person name="Huo F."/>
            <person name="Miao W."/>
            <person name="Ran C."/>
            <person name="Liu Y."/>
            <person name="Zhang J."/>
            <person name="Feng J."/>
            <person name="Wang M."/>
            <person name="Wang M."/>
            <person name="Wang L."/>
            <person name="Yao B."/>
        </authorList>
    </citation>
    <scope>NUCLEOTIDE SEQUENCE [LARGE SCALE GENOMIC DNA]</scope>
    <source>
        <strain evidence="1">Wuqing</strain>
    </source>
</reference>
<sequence>MDICPSEKVYKPASVHFCTDFTSTANATVSTYGRDIPRGGTLLQAAKVVQGSHLLNIYPYPQPTRATLPNRHLFSGKYSDTFLITSIGLYSKYSHLDDIYSINPTIFNVLQLRETIDTYILRCKLPFLDVTDPIKRQNPA</sequence>
<evidence type="ECO:0000313" key="1">
    <source>
        <dbReference type="EMBL" id="KII68034.1"/>
    </source>
</evidence>
<comment type="caution">
    <text evidence="1">The sequence shown here is derived from an EMBL/GenBank/DDBJ whole genome shotgun (WGS) entry which is preliminary data.</text>
</comment>
<dbReference type="Proteomes" id="UP000031668">
    <property type="component" value="Unassembled WGS sequence"/>
</dbReference>
<protein>
    <submittedName>
        <fullName evidence="1">Uncharacterized protein</fullName>
    </submittedName>
</protein>
<keyword evidence="2" id="KW-1185">Reference proteome</keyword>
<organism evidence="1 2">
    <name type="scientific">Thelohanellus kitauei</name>
    <name type="common">Myxosporean</name>
    <dbReference type="NCBI Taxonomy" id="669202"/>
    <lineage>
        <taxon>Eukaryota</taxon>
        <taxon>Metazoa</taxon>
        <taxon>Cnidaria</taxon>
        <taxon>Myxozoa</taxon>
        <taxon>Myxosporea</taxon>
        <taxon>Bivalvulida</taxon>
        <taxon>Platysporina</taxon>
        <taxon>Myxobolidae</taxon>
        <taxon>Thelohanellus</taxon>
    </lineage>
</organism>
<evidence type="ECO:0000313" key="2">
    <source>
        <dbReference type="Proteomes" id="UP000031668"/>
    </source>
</evidence>
<gene>
    <name evidence="1" type="ORF">RF11_02037</name>
</gene>
<name>A0A0C2IRH4_THEKT</name>